<proteinExistence type="predicted"/>
<evidence type="ECO:0000313" key="3">
    <source>
        <dbReference type="EMBL" id="BBX59774.1"/>
    </source>
</evidence>
<name>A0A7I7LJ21_9MYCO</name>
<dbReference type="GO" id="GO:0003677">
    <property type="term" value="F:DNA binding"/>
    <property type="evidence" value="ECO:0007669"/>
    <property type="project" value="InterPro"/>
</dbReference>
<dbReference type="Gene3D" id="1.10.443.10">
    <property type="entry name" value="Intergrase catalytic core"/>
    <property type="match status" value="1"/>
</dbReference>
<sequence length="97" mass="10877">MPRKGWWFPGNARRPGQPITHRAVSQIISQAMDRADIPGGTAHRIRHWYGTNLVGDGADLRTAQTLLRHANLNTTAIYVQVSDPKRAEAIDRLKLPE</sequence>
<organism evidence="3 4">
    <name type="scientific">Mycobacterium shottsii</name>
    <dbReference type="NCBI Taxonomy" id="133549"/>
    <lineage>
        <taxon>Bacteria</taxon>
        <taxon>Bacillati</taxon>
        <taxon>Actinomycetota</taxon>
        <taxon>Actinomycetes</taxon>
        <taxon>Mycobacteriales</taxon>
        <taxon>Mycobacteriaceae</taxon>
        <taxon>Mycobacterium</taxon>
        <taxon>Mycobacterium ulcerans group</taxon>
    </lineage>
</organism>
<dbReference type="SUPFAM" id="SSF56349">
    <property type="entry name" value="DNA breaking-rejoining enzymes"/>
    <property type="match status" value="1"/>
</dbReference>
<protein>
    <recommendedName>
        <fullName evidence="2">Tyr recombinase domain-containing protein</fullName>
    </recommendedName>
</protein>
<dbReference type="InterPro" id="IPR011010">
    <property type="entry name" value="DNA_brk_join_enz"/>
</dbReference>
<gene>
    <name evidence="3" type="ORF">MSHO_51190</name>
</gene>
<dbReference type="Pfam" id="PF00589">
    <property type="entry name" value="Phage_integrase"/>
    <property type="match status" value="1"/>
</dbReference>
<dbReference type="InterPro" id="IPR002104">
    <property type="entry name" value="Integrase_catalytic"/>
</dbReference>
<dbReference type="PROSITE" id="PS51898">
    <property type="entry name" value="TYR_RECOMBINASE"/>
    <property type="match status" value="1"/>
</dbReference>
<keyword evidence="1" id="KW-0233">DNA recombination</keyword>
<evidence type="ECO:0000256" key="1">
    <source>
        <dbReference type="ARBA" id="ARBA00023172"/>
    </source>
</evidence>
<dbReference type="GO" id="GO:0006310">
    <property type="term" value="P:DNA recombination"/>
    <property type="evidence" value="ECO:0007669"/>
    <property type="project" value="UniProtKB-KW"/>
</dbReference>
<dbReference type="AlphaFoldDB" id="A0A7I7LJ21"/>
<dbReference type="InterPro" id="IPR013762">
    <property type="entry name" value="Integrase-like_cat_sf"/>
</dbReference>
<dbReference type="EMBL" id="AP022572">
    <property type="protein sequence ID" value="BBX59774.1"/>
    <property type="molecule type" value="Genomic_DNA"/>
</dbReference>
<reference evidence="3 4" key="1">
    <citation type="journal article" date="2019" name="Emerg. Microbes Infect.">
        <title>Comprehensive subspecies identification of 175 nontuberculous mycobacteria species based on 7547 genomic profiles.</title>
        <authorList>
            <person name="Matsumoto Y."/>
            <person name="Kinjo T."/>
            <person name="Motooka D."/>
            <person name="Nabeya D."/>
            <person name="Jung N."/>
            <person name="Uechi K."/>
            <person name="Horii T."/>
            <person name="Iida T."/>
            <person name="Fujita J."/>
            <person name="Nakamura S."/>
        </authorList>
    </citation>
    <scope>NUCLEOTIDE SEQUENCE [LARGE SCALE GENOMIC DNA]</scope>
    <source>
        <strain evidence="3 4">JCM 12657</strain>
    </source>
</reference>
<keyword evidence="4" id="KW-1185">Reference proteome</keyword>
<evidence type="ECO:0000313" key="4">
    <source>
        <dbReference type="Proteomes" id="UP000467164"/>
    </source>
</evidence>
<dbReference type="RefSeq" id="WP_231608677.1">
    <property type="nucleotide sequence ID" value="NZ_AP022572.1"/>
</dbReference>
<dbReference type="GO" id="GO:0015074">
    <property type="term" value="P:DNA integration"/>
    <property type="evidence" value="ECO:0007669"/>
    <property type="project" value="InterPro"/>
</dbReference>
<feature type="domain" description="Tyr recombinase" evidence="2">
    <location>
        <begin position="1"/>
        <end position="92"/>
    </location>
</feature>
<dbReference type="Proteomes" id="UP000467164">
    <property type="component" value="Chromosome"/>
</dbReference>
<accession>A0A7I7LJ21</accession>
<dbReference type="KEGG" id="msho:MSHO_51190"/>
<evidence type="ECO:0000259" key="2">
    <source>
        <dbReference type="PROSITE" id="PS51898"/>
    </source>
</evidence>